<evidence type="ECO:0000313" key="1">
    <source>
        <dbReference type="EMBL" id="TCW00750.1"/>
    </source>
</evidence>
<accession>A0A4R3Z600</accession>
<protein>
    <recommendedName>
        <fullName evidence="3">Helix-turn-helix protein</fullName>
    </recommendedName>
</protein>
<dbReference type="GO" id="GO:0003677">
    <property type="term" value="F:DNA binding"/>
    <property type="evidence" value="ECO:0007669"/>
    <property type="project" value="InterPro"/>
</dbReference>
<dbReference type="EMBL" id="SMCQ01000006">
    <property type="protein sequence ID" value="TCW00750.1"/>
    <property type="molecule type" value="Genomic_DNA"/>
</dbReference>
<organism evidence="1 2">
    <name type="scientific">Longibaculum muris</name>
    <dbReference type="NCBI Taxonomy" id="1796628"/>
    <lineage>
        <taxon>Bacteria</taxon>
        <taxon>Bacillati</taxon>
        <taxon>Bacillota</taxon>
        <taxon>Erysipelotrichia</taxon>
        <taxon>Erysipelotrichales</taxon>
        <taxon>Coprobacillaceae</taxon>
        <taxon>Longibaculum</taxon>
    </lineage>
</organism>
<dbReference type="Gene3D" id="1.10.260.40">
    <property type="entry name" value="lambda repressor-like DNA-binding domains"/>
    <property type="match status" value="1"/>
</dbReference>
<reference evidence="1 2" key="1">
    <citation type="submission" date="2019-03" db="EMBL/GenBank/DDBJ databases">
        <title>Genomic Encyclopedia of Type Strains, Phase IV (KMG-IV): sequencing the most valuable type-strain genomes for metagenomic binning, comparative biology and taxonomic classification.</title>
        <authorList>
            <person name="Goeker M."/>
        </authorList>
    </citation>
    <scope>NUCLEOTIDE SEQUENCE [LARGE SCALE GENOMIC DNA]</scope>
    <source>
        <strain evidence="1 2">DSM 29487</strain>
    </source>
</reference>
<dbReference type="AlphaFoldDB" id="A0A4R3Z600"/>
<sequence length="47" mass="5342">MDNKKIEKYIALKRKQVGMTQHNLVDSLAVTNKAISKWETGTWVPGI</sequence>
<keyword evidence="2" id="KW-1185">Reference proteome</keyword>
<evidence type="ECO:0008006" key="3">
    <source>
        <dbReference type="Google" id="ProtNLM"/>
    </source>
</evidence>
<dbReference type="InterPro" id="IPR010982">
    <property type="entry name" value="Lambda_DNA-bd_dom_sf"/>
</dbReference>
<gene>
    <name evidence="1" type="ORF">EDD60_10690</name>
</gene>
<dbReference type="Proteomes" id="UP000295515">
    <property type="component" value="Unassembled WGS sequence"/>
</dbReference>
<dbReference type="GeneID" id="98916969"/>
<name>A0A4R3Z600_9FIRM</name>
<comment type="caution">
    <text evidence="1">The sequence shown here is derived from an EMBL/GenBank/DDBJ whole genome shotgun (WGS) entry which is preliminary data.</text>
</comment>
<evidence type="ECO:0000313" key="2">
    <source>
        <dbReference type="Proteomes" id="UP000295515"/>
    </source>
</evidence>
<dbReference type="SUPFAM" id="SSF47413">
    <property type="entry name" value="lambda repressor-like DNA-binding domains"/>
    <property type="match status" value="1"/>
</dbReference>
<proteinExistence type="predicted"/>
<dbReference type="RefSeq" id="WP_165973133.1">
    <property type="nucleotide sequence ID" value="NZ_JANKBF010000004.1"/>
</dbReference>